<comment type="subunit">
    <text evidence="10">Interacts (via lumenal domain) with lysosomal protein MFSD1; the interaction starts while both proteins are still in the endoplasmic reticulum and is required for stabilization of MFSD1 in lysosomes but has no direct effect on its targeting to lysosomes or transporter activity.</text>
</comment>
<keyword evidence="6" id="KW-0325">Glycoprotein</keyword>
<proteinExistence type="inferred from homology"/>
<dbReference type="EnsemblMetazoa" id="XM_014398001.2">
    <property type="protein sequence ID" value="XP_014253487.1"/>
    <property type="gene ID" value="LOC106668853"/>
</dbReference>
<keyword evidence="5 11" id="KW-0472">Membrane</keyword>
<dbReference type="AlphaFoldDB" id="A0A8I6S0B3"/>
<reference evidence="13" key="1">
    <citation type="submission" date="2022-01" db="UniProtKB">
        <authorList>
            <consortium name="EnsemblMetazoa"/>
        </authorList>
    </citation>
    <scope>IDENTIFICATION</scope>
</reference>
<dbReference type="GO" id="GO:0005765">
    <property type="term" value="C:lysosomal membrane"/>
    <property type="evidence" value="ECO:0007669"/>
    <property type="project" value="UniProtKB-SubCell"/>
</dbReference>
<evidence type="ECO:0000256" key="8">
    <source>
        <dbReference type="ARBA" id="ARBA00024176"/>
    </source>
</evidence>
<comment type="function">
    <text evidence="8">Required to protect lysosomal transporter MFSD1 from lysosomal proteolysis and for MFSD1 lysosomal localization.</text>
</comment>
<name>A0A8I6S0B3_CIMLE</name>
<sequence length="397" mass="44992">MIKYITLFLACLSVSTASRKVHAELNPGCDEECRTFLNGPLVHVTAEGDNDTLHHVWDLTYNKPCLFLALTPVDTLLEIDWTKFNWDSSEGSVRFTKEPIYAFSLVFEELVEFNDVNNTGKFNSSNTSPDYRIVQPMNFNWSVKSFEVKNNGVIYTFVGTNKTVSNGSIEISLSAYGNRGHGDIRPHLLHTGNATQVDFELKNLKTHFKSPRFAFKLAIITTREDNTIDQTKKTSLHDEHSPGIFTVSEVLTKADEKYKEGQGYLQWRDVAYTSPERNQINSTNVGETKALKELQPNNTFYGTFSMAYFGEKIYSLPAYYFYVYFGSPYDGFYTKSSYLSWTLMAGLGRPAEESFSMLVLIVLTSCLVVIPVLIIVLGVIYLISRRVSKARDDILTQ</sequence>
<evidence type="ECO:0000313" key="14">
    <source>
        <dbReference type="Proteomes" id="UP000494040"/>
    </source>
</evidence>
<dbReference type="Proteomes" id="UP000494040">
    <property type="component" value="Unassembled WGS sequence"/>
</dbReference>
<evidence type="ECO:0000256" key="2">
    <source>
        <dbReference type="ARBA" id="ARBA00022692"/>
    </source>
</evidence>
<keyword evidence="2 11" id="KW-0812">Transmembrane</keyword>
<dbReference type="PANTHER" id="PTHR31981:SF1">
    <property type="entry name" value="GLYCOSYLATED LYSOSOMAL MEMBRANE PROTEIN"/>
    <property type="match status" value="1"/>
</dbReference>
<comment type="similarity">
    <text evidence="1">Belongs to the GLMP family.</text>
</comment>
<evidence type="ECO:0000256" key="10">
    <source>
        <dbReference type="ARBA" id="ARBA00044960"/>
    </source>
</evidence>
<evidence type="ECO:0000256" key="5">
    <source>
        <dbReference type="ARBA" id="ARBA00023136"/>
    </source>
</evidence>
<keyword evidence="3 12" id="KW-0732">Signal</keyword>
<dbReference type="OMA" id="TLHYLWD"/>
<evidence type="ECO:0000256" key="9">
    <source>
        <dbReference type="ARBA" id="ARBA00024189"/>
    </source>
</evidence>
<dbReference type="Pfam" id="PF15065">
    <property type="entry name" value="NCU-G1"/>
    <property type="match status" value="1"/>
</dbReference>
<evidence type="ECO:0000256" key="1">
    <source>
        <dbReference type="ARBA" id="ARBA00010599"/>
    </source>
</evidence>
<evidence type="ECO:0000256" key="11">
    <source>
        <dbReference type="SAM" id="Phobius"/>
    </source>
</evidence>
<keyword evidence="4 11" id="KW-1133">Transmembrane helix</keyword>
<comment type="subcellular location">
    <subcellularLocation>
        <location evidence="9">Lysosome membrane</location>
        <topology evidence="9">Single-pass type I membrane protein</topology>
        <orientation evidence="9">Lumenal side</orientation>
    </subcellularLocation>
</comment>
<accession>A0A8I6S0B3</accession>
<evidence type="ECO:0000313" key="13">
    <source>
        <dbReference type="EnsemblMetazoa" id="XP_014253487.1"/>
    </source>
</evidence>
<dbReference type="PANTHER" id="PTHR31981">
    <property type="entry name" value="GLYCOSYLATED LYSOSOMAL MEMBRANE PROTEIN"/>
    <property type="match status" value="1"/>
</dbReference>
<dbReference type="OrthoDB" id="6264340at2759"/>
<feature type="transmembrane region" description="Helical" evidence="11">
    <location>
        <begin position="357"/>
        <end position="383"/>
    </location>
</feature>
<dbReference type="KEGG" id="clec:106668853"/>
<protein>
    <submittedName>
        <fullName evidence="13">Uncharacterized protein</fullName>
    </submittedName>
</protein>
<keyword evidence="14" id="KW-1185">Reference proteome</keyword>
<organism evidence="13 14">
    <name type="scientific">Cimex lectularius</name>
    <name type="common">Bed bug</name>
    <name type="synonym">Acanthia lectularia</name>
    <dbReference type="NCBI Taxonomy" id="79782"/>
    <lineage>
        <taxon>Eukaryota</taxon>
        <taxon>Metazoa</taxon>
        <taxon>Ecdysozoa</taxon>
        <taxon>Arthropoda</taxon>
        <taxon>Hexapoda</taxon>
        <taxon>Insecta</taxon>
        <taxon>Pterygota</taxon>
        <taxon>Neoptera</taxon>
        <taxon>Paraneoptera</taxon>
        <taxon>Hemiptera</taxon>
        <taxon>Heteroptera</taxon>
        <taxon>Panheteroptera</taxon>
        <taxon>Cimicomorpha</taxon>
        <taxon>Cimicidae</taxon>
        <taxon>Cimex</taxon>
    </lineage>
</organism>
<evidence type="ECO:0000256" key="3">
    <source>
        <dbReference type="ARBA" id="ARBA00022729"/>
    </source>
</evidence>
<feature type="chain" id="PRO_5035318464" evidence="12">
    <location>
        <begin position="24"/>
        <end position="397"/>
    </location>
</feature>
<keyword evidence="7" id="KW-0458">Lysosome</keyword>
<gene>
    <name evidence="13" type="primary">106668853</name>
</gene>
<feature type="signal peptide" evidence="12">
    <location>
        <begin position="1"/>
        <end position="23"/>
    </location>
</feature>
<evidence type="ECO:0000256" key="6">
    <source>
        <dbReference type="ARBA" id="ARBA00023180"/>
    </source>
</evidence>
<evidence type="ECO:0000256" key="4">
    <source>
        <dbReference type="ARBA" id="ARBA00022989"/>
    </source>
</evidence>
<evidence type="ECO:0000256" key="7">
    <source>
        <dbReference type="ARBA" id="ARBA00023228"/>
    </source>
</evidence>
<evidence type="ECO:0000256" key="12">
    <source>
        <dbReference type="SAM" id="SignalP"/>
    </source>
</evidence>
<dbReference type="InterPro" id="IPR029382">
    <property type="entry name" value="NCU-G1"/>
</dbReference>